<evidence type="ECO:0000313" key="2">
    <source>
        <dbReference type="Proteomes" id="UP000460435"/>
    </source>
</evidence>
<dbReference type="EMBL" id="WLZY01000005">
    <property type="protein sequence ID" value="NDL58453.1"/>
    <property type="molecule type" value="Genomic_DNA"/>
</dbReference>
<sequence length="90" mass="9969">MTGPNETECRAEMGELGESIERVRNYQTIVDAITGPDVISGKAGDELREDWDERAKKLRNLADDAEAQIPDLIAGARDRDEALQEDAEHS</sequence>
<dbReference type="AlphaFoldDB" id="A0A7K3M567"/>
<keyword evidence="2" id="KW-1185">Reference proteome</keyword>
<dbReference type="RefSeq" id="WP_162451159.1">
    <property type="nucleotide sequence ID" value="NZ_WLZY01000005.1"/>
</dbReference>
<organism evidence="1 2">
    <name type="scientific">Phytoactinopolyspora mesophila</name>
    <dbReference type="NCBI Taxonomy" id="2650750"/>
    <lineage>
        <taxon>Bacteria</taxon>
        <taxon>Bacillati</taxon>
        <taxon>Actinomycetota</taxon>
        <taxon>Actinomycetes</taxon>
        <taxon>Jiangellales</taxon>
        <taxon>Jiangellaceae</taxon>
        <taxon>Phytoactinopolyspora</taxon>
    </lineage>
</organism>
<reference evidence="1 2" key="1">
    <citation type="submission" date="2019-11" db="EMBL/GenBank/DDBJ databases">
        <authorList>
            <person name="Li X.-J."/>
            <person name="Feng X.-M."/>
        </authorList>
    </citation>
    <scope>NUCLEOTIDE SEQUENCE [LARGE SCALE GENOMIC DNA]</scope>
    <source>
        <strain evidence="1 2">XMNu-373</strain>
    </source>
</reference>
<protein>
    <submittedName>
        <fullName evidence="1">Uncharacterized protein</fullName>
    </submittedName>
</protein>
<name>A0A7K3M567_9ACTN</name>
<gene>
    <name evidence="1" type="ORF">F7O44_15395</name>
</gene>
<dbReference type="Proteomes" id="UP000460435">
    <property type="component" value="Unassembled WGS sequence"/>
</dbReference>
<comment type="caution">
    <text evidence="1">The sequence shown here is derived from an EMBL/GenBank/DDBJ whole genome shotgun (WGS) entry which is preliminary data.</text>
</comment>
<accession>A0A7K3M567</accession>
<proteinExistence type="predicted"/>
<evidence type="ECO:0000313" key="1">
    <source>
        <dbReference type="EMBL" id="NDL58453.1"/>
    </source>
</evidence>